<keyword evidence="3" id="KW-1185">Reference proteome</keyword>
<evidence type="ECO:0000313" key="3">
    <source>
        <dbReference type="Proteomes" id="UP000218272"/>
    </source>
</evidence>
<dbReference type="InterPro" id="IPR007401">
    <property type="entry name" value="DUF454"/>
</dbReference>
<dbReference type="OrthoDB" id="9816293at2"/>
<feature type="transmembrane region" description="Helical" evidence="1">
    <location>
        <begin position="83"/>
        <end position="101"/>
    </location>
</feature>
<dbReference type="Pfam" id="PF04304">
    <property type="entry name" value="DUF454"/>
    <property type="match status" value="1"/>
</dbReference>
<evidence type="ECO:0000313" key="2">
    <source>
        <dbReference type="EMBL" id="BAV63383.1"/>
    </source>
</evidence>
<dbReference type="PANTHER" id="PTHR35813:SF1">
    <property type="entry name" value="INNER MEMBRANE PROTEIN YBAN"/>
    <property type="match status" value="1"/>
</dbReference>
<keyword evidence="1" id="KW-0472">Membrane</keyword>
<accession>A0A1E1EYP8</accession>
<dbReference type="AlphaFoldDB" id="A0A1E1EYP8"/>
<keyword evidence="1" id="KW-0812">Transmembrane</keyword>
<dbReference type="PIRSF" id="PIRSF016789">
    <property type="entry name" value="DUF454"/>
    <property type="match status" value="1"/>
</dbReference>
<sequence>MQDLPEPERGRHLRLAWLAGGILCVGLGFIGALLPLMPTTIFLILAAGCFARSSPRLEVWLLDHPRFGPSLRMWREQRAIPRHAKVAACGGIALGYALFLLGAHPDAVLALAVAFALLCCAGWIISRPAQRIEP</sequence>
<feature type="transmembrane region" description="Helical" evidence="1">
    <location>
        <begin position="107"/>
        <end position="125"/>
    </location>
</feature>
<dbReference type="RefSeq" id="WP_066521327.1">
    <property type="nucleotide sequence ID" value="NZ_AP017655.1"/>
</dbReference>
<gene>
    <name evidence="2" type="ORF">SCLO_1003430</name>
</gene>
<dbReference type="EMBL" id="AP017655">
    <property type="protein sequence ID" value="BAV63383.1"/>
    <property type="molecule type" value="Genomic_DNA"/>
</dbReference>
<protein>
    <recommendedName>
        <fullName evidence="4">DUF454 domain-containing protein</fullName>
    </recommendedName>
</protein>
<feature type="transmembrane region" description="Helical" evidence="1">
    <location>
        <begin position="12"/>
        <end position="34"/>
    </location>
</feature>
<keyword evidence="1" id="KW-1133">Transmembrane helix</keyword>
<dbReference type="Proteomes" id="UP000218272">
    <property type="component" value="Chromosome SCLO_1"/>
</dbReference>
<dbReference type="PANTHER" id="PTHR35813">
    <property type="entry name" value="INNER MEMBRANE PROTEIN YBAN"/>
    <property type="match status" value="1"/>
</dbReference>
<dbReference type="KEGG" id="sclo:SCLO_1003430"/>
<evidence type="ECO:0008006" key="4">
    <source>
        <dbReference type="Google" id="ProtNLM"/>
    </source>
</evidence>
<evidence type="ECO:0000256" key="1">
    <source>
        <dbReference type="SAM" id="Phobius"/>
    </source>
</evidence>
<name>A0A1E1EYP8_9SPHN</name>
<dbReference type="GO" id="GO:0005886">
    <property type="term" value="C:plasma membrane"/>
    <property type="evidence" value="ECO:0007669"/>
    <property type="project" value="TreeGrafter"/>
</dbReference>
<proteinExistence type="predicted"/>
<organism evidence="2 3">
    <name type="scientific">Sphingobium cloacae</name>
    <dbReference type="NCBI Taxonomy" id="120107"/>
    <lineage>
        <taxon>Bacteria</taxon>
        <taxon>Pseudomonadati</taxon>
        <taxon>Pseudomonadota</taxon>
        <taxon>Alphaproteobacteria</taxon>
        <taxon>Sphingomonadales</taxon>
        <taxon>Sphingomonadaceae</taxon>
        <taxon>Sphingobium</taxon>
    </lineage>
</organism>
<reference evidence="2 3" key="1">
    <citation type="submission" date="2016-10" db="EMBL/GenBank/DDBJ databases">
        <title>Complete Genome Sequence of the Nonylphenol-Degrading Bacterium Sphingobium cloacae JCM 10874T.</title>
        <authorList>
            <person name="Ootsuka M."/>
            <person name="Nishizawa T."/>
            <person name="Ohta H."/>
        </authorList>
    </citation>
    <scope>NUCLEOTIDE SEQUENCE [LARGE SCALE GENOMIC DNA]</scope>
    <source>
        <strain evidence="2 3">JCM 10874</strain>
    </source>
</reference>